<proteinExistence type="predicted"/>
<evidence type="ECO:0000256" key="1">
    <source>
        <dbReference type="SAM" id="MobiDB-lite"/>
    </source>
</evidence>
<reference evidence="2 3" key="1">
    <citation type="submission" date="2018-06" db="EMBL/GenBank/DDBJ databases">
        <title>Comparative genomics reveals the genomic features of Rhizophagus irregularis, R. cerebriforme, R. diaphanum and Gigaspora rosea, and their symbiotic lifestyle signature.</title>
        <authorList>
            <person name="Morin E."/>
            <person name="San Clemente H."/>
            <person name="Chen E.C.H."/>
            <person name="De La Providencia I."/>
            <person name="Hainaut M."/>
            <person name="Kuo A."/>
            <person name="Kohler A."/>
            <person name="Murat C."/>
            <person name="Tang N."/>
            <person name="Roy S."/>
            <person name="Loubradou J."/>
            <person name="Henrissat B."/>
            <person name="Grigoriev I.V."/>
            <person name="Corradi N."/>
            <person name="Roux C."/>
            <person name="Martin F.M."/>
        </authorList>
    </citation>
    <scope>NUCLEOTIDE SEQUENCE [LARGE SCALE GENOMIC DNA]</scope>
    <source>
        <strain evidence="2 3">DAOM 227022</strain>
    </source>
</reference>
<feature type="compositionally biased region" description="Basic and acidic residues" evidence="1">
    <location>
        <begin position="108"/>
        <end position="123"/>
    </location>
</feature>
<dbReference type="Proteomes" id="UP000265703">
    <property type="component" value="Unassembled WGS sequence"/>
</dbReference>
<evidence type="ECO:0000313" key="2">
    <source>
        <dbReference type="EMBL" id="RIA89068.1"/>
    </source>
</evidence>
<organism evidence="2 3">
    <name type="scientific">Glomus cerebriforme</name>
    <dbReference type="NCBI Taxonomy" id="658196"/>
    <lineage>
        <taxon>Eukaryota</taxon>
        <taxon>Fungi</taxon>
        <taxon>Fungi incertae sedis</taxon>
        <taxon>Mucoromycota</taxon>
        <taxon>Glomeromycotina</taxon>
        <taxon>Glomeromycetes</taxon>
        <taxon>Glomerales</taxon>
        <taxon>Glomeraceae</taxon>
        <taxon>Glomus</taxon>
    </lineage>
</organism>
<gene>
    <name evidence="2" type="ORF">C1645_825366</name>
</gene>
<accession>A0A397SSU1</accession>
<sequence>MSFRIAKKYANEKISLDNVNKKGCKEKELVAPPSNDLNDLLNNEEAQQSKSKGTKRGHKKKGTKRGRKKKGTKRGRKKKGTKRGRKKKQDMVAPPASKIIIDLLDDDSSTKDLNEDKQDKNSQNDDEFIFLTRMIVFNLRANNPIDQINDIPSNRLIPVLESRNEIK</sequence>
<feature type="region of interest" description="Disordered" evidence="1">
    <location>
        <begin position="29"/>
        <end position="124"/>
    </location>
</feature>
<name>A0A397SSU1_9GLOM</name>
<protein>
    <submittedName>
        <fullName evidence="2">Uncharacterized protein</fullName>
    </submittedName>
</protein>
<comment type="caution">
    <text evidence="2">The sequence shown here is derived from an EMBL/GenBank/DDBJ whole genome shotgun (WGS) entry which is preliminary data.</text>
</comment>
<dbReference type="AlphaFoldDB" id="A0A397SSU1"/>
<dbReference type="EMBL" id="QKYT01000234">
    <property type="protein sequence ID" value="RIA89068.1"/>
    <property type="molecule type" value="Genomic_DNA"/>
</dbReference>
<feature type="compositionally biased region" description="Basic residues" evidence="1">
    <location>
        <begin position="52"/>
        <end position="88"/>
    </location>
</feature>
<evidence type="ECO:0000313" key="3">
    <source>
        <dbReference type="Proteomes" id="UP000265703"/>
    </source>
</evidence>
<keyword evidence="3" id="KW-1185">Reference proteome</keyword>